<feature type="compositionally biased region" description="Polar residues" evidence="2">
    <location>
        <begin position="959"/>
        <end position="969"/>
    </location>
</feature>
<dbReference type="EMBL" id="QPFP01000001">
    <property type="protein sequence ID" value="TEB39433.1"/>
    <property type="molecule type" value="Genomic_DNA"/>
</dbReference>
<gene>
    <name evidence="3" type="ORF">FA13DRAFT_1807917</name>
</gene>
<feature type="coiled-coil region" evidence="1">
    <location>
        <begin position="213"/>
        <end position="247"/>
    </location>
</feature>
<organism evidence="3 4">
    <name type="scientific">Coprinellus micaceus</name>
    <name type="common">Glistening ink-cap mushroom</name>
    <name type="synonym">Coprinus micaceus</name>
    <dbReference type="NCBI Taxonomy" id="71717"/>
    <lineage>
        <taxon>Eukaryota</taxon>
        <taxon>Fungi</taxon>
        <taxon>Dikarya</taxon>
        <taxon>Basidiomycota</taxon>
        <taxon>Agaricomycotina</taxon>
        <taxon>Agaricomycetes</taxon>
        <taxon>Agaricomycetidae</taxon>
        <taxon>Agaricales</taxon>
        <taxon>Agaricineae</taxon>
        <taxon>Psathyrellaceae</taxon>
        <taxon>Coprinellus</taxon>
    </lineage>
</organism>
<evidence type="ECO:0000256" key="2">
    <source>
        <dbReference type="SAM" id="MobiDB-lite"/>
    </source>
</evidence>
<feature type="compositionally biased region" description="Acidic residues" evidence="2">
    <location>
        <begin position="1210"/>
        <end position="1230"/>
    </location>
</feature>
<feature type="compositionally biased region" description="Pro residues" evidence="2">
    <location>
        <begin position="715"/>
        <end position="732"/>
    </location>
</feature>
<dbReference type="OrthoDB" id="2592022at2759"/>
<accession>A0A4Y7TZ28</accession>
<dbReference type="Proteomes" id="UP000298030">
    <property type="component" value="Unassembled WGS sequence"/>
</dbReference>
<feature type="region of interest" description="Disordered" evidence="2">
    <location>
        <begin position="953"/>
        <end position="1086"/>
    </location>
</feature>
<feature type="compositionally biased region" description="Basic and acidic residues" evidence="2">
    <location>
        <begin position="476"/>
        <end position="486"/>
    </location>
</feature>
<feature type="compositionally biased region" description="Low complexity" evidence="2">
    <location>
        <begin position="1004"/>
        <end position="1020"/>
    </location>
</feature>
<keyword evidence="1" id="KW-0175">Coiled coil</keyword>
<feature type="region of interest" description="Disordered" evidence="2">
    <location>
        <begin position="1152"/>
        <end position="1240"/>
    </location>
</feature>
<keyword evidence="4" id="KW-1185">Reference proteome</keyword>
<feature type="region of interest" description="Disordered" evidence="2">
    <location>
        <begin position="464"/>
        <end position="552"/>
    </location>
</feature>
<feature type="region of interest" description="Disordered" evidence="2">
    <location>
        <begin position="572"/>
        <end position="653"/>
    </location>
</feature>
<feature type="compositionally biased region" description="Low complexity" evidence="2">
    <location>
        <begin position="1177"/>
        <end position="1187"/>
    </location>
</feature>
<feature type="compositionally biased region" description="Low complexity" evidence="2">
    <location>
        <begin position="642"/>
        <end position="653"/>
    </location>
</feature>
<feature type="compositionally biased region" description="Low complexity" evidence="2">
    <location>
        <begin position="1066"/>
        <end position="1079"/>
    </location>
</feature>
<dbReference type="STRING" id="71717.A0A4Y7TZ28"/>
<reference evidence="3 4" key="1">
    <citation type="journal article" date="2019" name="Nat. Ecol. Evol.">
        <title>Megaphylogeny resolves global patterns of mushroom evolution.</title>
        <authorList>
            <person name="Varga T."/>
            <person name="Krizsan K."/>
            <person name="Foldi C."/>
            <person name="Dima B."/>
            <person name="Sanchez-Garcia M."/>
            <person name="Sanchez-Ramirez S."/>
            <person name="Szollosi G.J."/>
            <person name="Szarkandi J.G."/>
            <person name="Papp V."/>
            <person name="Albert L."/>
            <person name="Andreopoulos W."/>
            <person name="Angelini C."/>
            <person name="Antonin V."/>
            <person name="Barry K.W."/>
            <person name="Bougher N.L."/>
            <person name="Buchanan P."/>
            <person name="Buyck B."/>
            <person name="Bense V."/>
            <person name="Catcheside P."/>
            <person name="Chovatia M."/>
            <person name="Cooper J."/>
            <person name="Damon W."/>
            <person name="Desjardin D."/>
            <person name="Finy P."/>
            <person name="Geml J."/>
            <person name="Haridas S."/>
            <person name="Hughes K."/>
            <person name="Justo A."/>
            <person name="Karasinski D."/>
            <person name="Kautmanova I."/>
            <person name="Kiss B."/>
            <person name="Kocsube S."/>
            <person name="Kotiranta H."/>
            <person name="LaButti K.M."/>
            <person name="Lechner B.E."/>
            <person name="Liimatainen K."/>
            <person name="Lipzen A."/>
            <person name="Lukacs Z."/>
            <person name="Mihaltcheva S."/>
            <person name="Morgado L.N."/>
            <person name="Niskanen T."/>
            <person name="Noordeloos M.E."/>
            <person name="Ohm R.A."/>
            <person name="Ortiz-Santana B."/>
            <person name="Ovrebo C."/>
            <person name="Racz N."/>
            <person name="Riley R."/>
            <person name="Savchenko A."/>
            <person name="Shiryaev A."/>
            <person name="Soop K."/>
            <person name="Spirin V."/>
            <person name="Szebenyi C."/>
            <person name="Tomsovsky M."/>
            <person name="Tulloss R.E."/>
            <person name="Uehling J."/>
            <person name="Grigoriev I.V."/>
            <person name="Vagvolgyi C."/>
            <person name="Papp T."/>
            <person name="Martin F.M."/>
            <person name="Miettinen O."/>
            <person name="Hibbett D.S."/>
            <person name="Nagy L.G."/>
        </authorList>
    </citation>
    <scope>NUCLEOTIDE SEQUENCE [LARGE SCALE GENOMIC DNA]</scope>
    <source>
        <strain evidence="3 4">FP101781</strain>
    </source>
</reference>
<feature type="compositionally biased region" description="Basic and acidic residues" evidence="2">
    <location>
        <begin position="1196"/>
        <end position="1209"/>
    </location>
</feature>
<comment type="caution">
    <text evidence="3">The sequence shown here is derived from an EMBL/GenBank/DDBJ whole genome shotgun (WGS) entry which is preliminary data.</text>
</comment>
<evidence type="ECO:0000256" key="1">
    <source>
        <dbReference type="SAM" id="Coils"/>
    </source>
</evidence>
<feature type="compositionally biased region" description="Low complexity" evidence="2">
    <location>
        <begin position="697"/>
        <end position="712"/>
    </location>
</feature>
<feature type="compositionally biased region" description="Polar residues" evidence="2">
    <location>
        <begin position="492"/>
        <end position="504"/>
    </location>
</feature>
<name>A0A4Y7TZ28_COPMI</name>
<feature type="compositionally biased region" description="Gly residues" evidence="2">
    <location>
        <begin position="1231"/>
        <end position="1240"/>
    </location>
</feature>
<evidence type="ECO:0000313" key="3">
    <source>
        <dbReference type="EMBL" id="TEB39433.1"/>
    </source>
</evidence>
<evidence type="ECO:0000313" key="4">
    <source>
        <dbReference type="Proteomes" id="UP000298030"/>
    </source>
</evidence>
<feature type="region of interest" description="Disordered" evidence="2">
    <location>
        <begin position="674"/>
        <end position="734"/>
    </location>
</feature>
<sequence length="1240" mass="132946">MDSPTMVANLADNPFLAQLKALKEAFDRVQDELHRNSAKLQSHFHQASSEHDRIHELELENKLLKDEIAALRQTPHPSTLPQSHPAVSQVQQLTLSLRKLSDQLTHTEASLLTRTTELTHARSDLSKAKIQEEKAYELAARIRGREEALSAQVQEMWWKVKEATEREKMAEMVIGEYANLVRKLEGRLPNGTGAGAALEVGLSQGKLGLKRLVGEMEEEISALQVQVQALQVEKEAVEGRVEALTKATEVDRAAKAQAEFELEKMKVDDKTAAKMVSRYMKFSQTQTDSLQTSISSIQTRHSATLSTLHSQIYNLTNQLQASQASLSRFQNALEELNGDIMKEAYGRRNEVALRIKMLGREERVSEALGRWVRMSDGAYSRLTDGEEPQELRTLVTTLTEEAKALLASLNSPLVLQTEDGDVEGSASIGRLVTAEYLVEDMKEELKREVAMRLKMGKVAAEIGLEPATEDEVDAEPDSHAPEHHPGDLPPQVNGNPPTKAQTVSPKLPPAPAPDEEQPPSPPPPPSKPASPPPPLAVEALSPRTQEASDLLSELEPLQLEVLDARRPPVDQLAILQVSDSDSVEQPAPPQPPQGLDAEGVPRGAVASPAIDAALAAQVVSTSTEPQDTDKPEPPEGDEEDGPATPIASTIPIPGLSLKPEIVVHNEVEHPSILLQVEDLEPPSSPSPPLGVTNNVDQVAASSPAEAEPQSSVPHSRPPPLPLDEPTHEPPAQPQLEYYRVETNLEPEEEEHPLIARLAETPQRYDAIQRSFRDCHLALQSLKSSLPSSYTTSSAYSPPIPREVLEAVIERLDDFVEDVRVEIEIRKGDESVLAKGFEVILKIPGAVTTSGVFSNASGIPSSIPSSGIKSTGPLPSFNSPLHSTLSLLNLASPRVPNSPLPGSPSIAATGMTVEEIEEQIEAFVDGTEPSVRKAVDGFRKKLEDVEHDVARVKMVVSDPDSATNGSSSPSLHLDGSPHSTQPVPLAETGPKSSNDPLYPSPRHPTPTSTSSSKPSSSSWTSWIRNASSPLSPPPRAVSPAEPMTFGNIMTSPRLRHSPSLTGSLRRPSSATPPASTSPTTNLDKNDVLGSLGLKVPMPKFTFAAKKGWDGKGSGESAKTPAQLSASRARTISTLGMGVLGGVGGLRTASASSMRLGGGAPMRHSSSAASVKSNGGNGSSLAASPLANSTPGSSQVPESRKKGGYLERDIDGDTDIEMDSDAETDMETETETEGGGSDSDFD</sequence>
<proteinExistence type="predicted"/>
<dbReference type="AlphaFoldDB" id="A0A4Y7TZ28"/>
<feature type="compositionally biased region" description="Pro residues" evidence="2">
    <location>
        <begin position="506"/>
        <end position="535"/>
    </location>
</feature>
<protein>
    <submittedName>
        <fullName evidence="3">Uncharacterized protein</fullName>
    </submittedName>
</protein>
<feature type="coiled-coil region" evidence="1">
    <location>
        <begin position="19"/>
        <end position="74"/>
    </location>
</feature>